<protein>
    <recommendedName>
        <fullName evidence="4">MinD-like ATPase involved in chromosome partitioning or flagellar assembly</fullName>
    </recommendedName>
</protein>
<reference evidence="2 3" key="1">
    <citation type="submission" date="2021-01" db="EMBL/GenBank/DDBJ databases">
        <title>Whole genome shotgun sequence of Asanoa iriomotensis NBRC 100142.</title>
        <authorList>
            <person name="Komaki H."/>
            <person name="Tamura T."/>
        </authorList>
    </citation>
    <scope>NUCLEOTIDE SEQUENCE [LARGE SCALE GENOMIC DNA]</scope>
    <source>
        <strain evidence="2 3">NBRC 100142</strain>
    </source>
</reference>
<name>A0ABQ4CFF4_9ACTN</name>
<organism evidence="2 3">
    <name type="scientific">Asanoa iriomotensis</name>
    <dbReference type="NCBI Taxonomy" id="234613"/>
    <lineage>
        <taxon>Bacteria</taxon>
        <taxon>Bacillati</taxon>
        <taxon>Actinomycetota</taxon>
        <taxon>Actinomycetes</taxon>
        <taxon>Micromonosporales</taxon>
        <taxon>Micromonosporaceae</taxon>
        <taxon>Asanoa</taxon>
    </lineage>
</organism>
<dbReference type="InterPro" id="IPR027417">
    <property type="entry name" value="P-loop_NTPase"/>
</dbReference>
<feature type="compositionally biased region" description="Basic and acidic residues" evidence="1">
    <location>
        <begin position="268"/>
        <end position="278"/>
    </location>
</feature>
<evidence type="ECO:0000256" key="1">
    <source>
        <dbReference type="SAM" id="MobiDB-lite"/>
    </source>
</evidence>
<keyword evidence="3" id="KW-1185">Reference proteome</keyword>
<sequence>MIRGMLLCFGSVKSSPGTTTLAVAMAARWPHPGTPPVVVELDPAGGDLGSRWATYDEPGLASLASGVSDGPVGDGAAFVQHLRVGADVIVAPPSAAAAATVEELRLKGPSVLRELAAVRPVFADLGRLDTQATVLGYLDKADELLLVARPESAQLRHLRMRLPFLRRRCAAVRLVLVGDGPHEPEEIADYLQIEVAASIPYDPVAADIVAGRKRPRRWGQPGARREAGWTRRPLLAAARTFALTYRPNGDPESEMAEAAEAGAGTSTERARHTLEATS</sequence>
<dbReference type="EMBL" id="BONC01000108">
    <property type="protein sequence ID" value="GIF61487.1"/>
    <property type="molecule type" value="Genomic_DNA"/>
</dbReference>
<feature type="compositionally biased region" description="Low complexity" evidence="1">
    <location>
        <begin position="258"/>
        <end position="267"/>
    </location>
</feature>
<comment type="caution">
    <text evidence="2">The sequence shown here is derived from an EMBL/GenBank/DDBJ whole genome shotgun (WGS) entry which is preliminary data.</text>
</comment>
<evidence type="ECO:0000313" key="2">
    <source>
        <dbReference type="EMBL" id="GIF61487.1"/>
    </source>
</evidence>
<proteinExistence type="predicted"/>
<gene>
    <name evidence="2" type="ORF">Air01nite_75820</name>
</gene>
<dbReference type="Proteomes" id="UP000624325">
    <property type="component" value="Unassembled WGS sequence"/>
</dbReference>
<dbReference type="Gene3D" id="3.40.50.300">
    <property type="entry name" value="P-loop containing nucleotide triphosphate hydrolases"/>
    <property type="match status" value="1"/>
</dbReference>
<feature type="region of interest" description="Disordered" evidence="1">
    <location>
        <begin position="245"/>
        <end position="278"/>
    </location>
</feature>
<evidence type="ECO:0008006" key="4">
    <source>
        <dbReference type="Google" id="ProtNLM"/>
    </source>
</evidence>
<evidence type="ECO:0000313" key="3">
    <source>
        <dbReference type="Proteomes" id="UP000624325"/>
    </source>
</evidence>
<dbReference type="SUPFAM" id="SSF52540">
    <property type="entry name" value="P-loop containing nucleoside triphosphate hydrolases"/>
    <property type="match status" value="1"/>
</dbReference>
<accession>A0ABQ4CFF4</accession>